<evidence type="ECO:0000256" key="3">
    <source>
        <dbReference type="ARBA" id="ARBA00022475"/>
    </source>
</evidence>
<dbReference type="RefSeq" id="WP_106337664.1">
    <property type="nucleotide sequence ID" value="NZ_PVZS01000014.1"/>
</dbReference>
<dbReference type="Pfam" id="PF00528">
    <property type="entry name" value="BPD_transp_1"/>
    <property type="match status" value="1"/>
</dbReference>
<evidence type="ECO:0000313" key="9">
    <source>
        <dbReference type="EMBL" id="PSC04369.1"/>
    </source>
</evidence>
<dbReference type="AlphaFoldDB" id="A0A2T1HS68"/>
<dbReference type="InterPro" id="IPR000515">
    <property type="entry name" value="MetI-like"/>
</dbReference>
<gene>
    <name evidence="9" type="ORF">SLNSH_14155</name>
</gene>
<evidence type="ECO:0000256" key="6">
    <source>
        <dbReference type="ARBA" id="ARBA00023136"/>
    </source>
</evidence>
<dbReference type="GO" id="GO:0055085">
    <property type="term" value="P:transmembrane transport"/>
    <property type="evidence" value="ECO:0007669"/>
    <property type="project" value="InterPro"/>
</dbReference>
<dbReference type="PROSITE" id="PS50928">
    <property type="entry name" value="ABC_TM1"/>
    <property type="match status" value="1"/>
</dbReference>
<name>A0A2T1HS68_9HYPH</name>
<accession>A0A2T1HS68</accession>
<evidence type="ECO:0000313" key="10">
    <source>
        <dbReference type="Proteomes" id="UP000239772"/>
    </source>
</evidence>
<sequence length="250" mass="26254">MKTRTSAGLGAIGLGAFLLVWEALVRSGALPPTLLPAPSQLPEAFLREVRSGFWLASVQSSLGHYLLGLVLGAALGVGFGVVTGLSRTAEALVGWIVRLLRPIPGLAWVPFAILWFGVSTAGAVFIVGVGVFWICYFATLAAVRAVDRDLMELADAYGYRSAPAKLVKIVLPAAAPGILAGLRTALGQAWMAVVAAELFGVTGLGQRMMQASSLLATDIVVVYMITMAALYGLIDTVFVLVQGRVLAWKA</sequence>
<keyword evidence="10" id="KW-1185">Reference proteome</keyword>
<evidence type="ECO:0000259" key="8">
    <source>
        <dbReference type="PROSITE" id="PS50928"/>
    </source>
</evidence>
<feature type="transmembrane region" description="Helical" evidence="7">
    <location>
        <begin position="65"/>
        <end position="87"/>
    </location>
</feature>
<protein>
    <submittedName>
        <fullName evidence="9">Nitrate ABC transporter permease</fullName>
    </submittedName>
</protein>
<proteinExistence type="inferred from homology"/>
<dbReference type="Gene3D" id="1.10.3720.10">
    <property type="entry name" value="MetI-like"/>
    <property type="match status" value="1"/>
</dbReference>
<feature type="transmembrane region" description="Helical" evidence="7">
    <location>
        <begin position="220"/>
        <end position="241"/>
    </location>
</feature>
<evidence type="ECO:0000256" key="7">
    <source>
        <dbReference type="RuleBase" id="RU363032"/>
    </source>
</evidence>
<dbReference type="InterPro" id="IPR035906">
    <property type="entry name" value="MetI-like_sf"/>
</dbReference>
<evidence type="ECO:0000256" key="1">
    <source>
        <dbReference type="ARBA" id="ARBA00004651"/>
    </source>
</evidence>
<comment type="similarity">
    <text evidence="7">Belongs to the binding-protein-dependent transport system permease family.</text>
</comment>
<dbReference type="GO" id="GO:0005886">
    <property type="term" value="C:plasma membrane"/>
    <property type="evidence" value="ECO:0007669"/>
    <property type="project" value="UniProtKB-SubCell"/>
</dbReference>
<organism evidence="9 10">
    <name type="scientific">Alsobacter soli</name>
    <dbReference type="NCBI Taxonomy" id="2109933"/>
    <lineage>
        <taxon>Bacteria</taxon>
        <taxon>Pseudomonadati</taxon>
        <taxon>Pseudomonadota</taxon>
        <taxon>Alphaproteobacteria</taxon>
        <taxon>Hyphomicrobiales</taxon>
        <taxon>Alsobacteraceae</taxon>
        <taxon>Alsobacter</taxon>
    </lineage>
</organism>
<feature type="transmembrane region" description="Helical" evidence="7">
    <location>
        <begin position="99"/>
        <end position="118"/>
    </location>
</feature>
<evidence type="ECO:0000256" key="4">
    <source>
        <dbReference type="ARBA" id="ARBA00022692"/>
    </source>
</evidence>
<dbReference type="OrthoDB" id="8138334at2"/>
<keyword evidence="4 7" id="KW-0812">Transmembrane</keyword>
<feature type="domain" description="ABC transmembrane type-1" evidence="8">
    <location>
        <begin position="58"/>
        <end position="242"/>
    </location>
</feature>
<comment type="caution">
    <text evidence="9">The sequence shown here is derived from an EMBL/GenBank/DDBJ whole genome shotgun (WGS) entry which is preliminary data.</text>
</comment>
<dbReference type="CDD" id="cd06261">
    <property type="entry name" value="TM_PBP2"/>
    <property type="match status" value="1"/>
</dbReference>
<keyword evidence="6 7" id="KW-0472">Membrane</keyword>
<keyword evidence="5 7" id="KW-1133">Transmembrane helix</keyword>
<dbReference type="PANTHER" id="PTHR30151">
    <property type="entry name" value="ALKANE SULFONATE ABC TRANSPORTER-RELATED, MEMBRANE SUBUNIT"/>
    <property type="match status" value="1"/>
</dbReference>
<feature type="transmembrane region" description="Helical" evidence="7">
    <location>
        <begin position="124"/>
        <end position="146"/>
    </location>
</feature>
<keyword evidence="3" id="KW-1003">Cell membrane</keyword>
<comment type="subcellular location">
    <subcellularLocation>
        <location evidence="1 7">Cell membrane</location>
        <topology evidence="1 7">Multi-pass membrane protein</topology>
    </subcellularLocation>
</comment>
<dbReference type="EMBL" id="PVZS01000014">
    <property type="protein sequence ID" value="PSC04369.1"/>
    <property type="molecule type" value="Genomic_DNA"/>
</dbReference>
<dbReference type="Proteomes" id="UP000239772">
    <property type="component" value="Unassembled WGS sequence"/>
</dbReference>
<dbReference type="PANTHER" id="PTHR30151:SF38">
    <property type="entry name" value="ALIPHATIC SULFONATES TRANSPORT PERMEASE PROTEIN SSUC-RELATED"/>
    <property type="match status" value="1"/>
</dbReference>
<dbReference type="SUPFAM" id="SSF161098">
    <property type="entry name" value="MetI-like"/>
    <property type="match status" value="1"/>
</dbReference>
<reference evidence="10" key="1">
    <citation type="submission" date="2018-03" db="EMBL/GenBank/DDBJ databases">
        <authorList>
            <person name="Sun L."/>
            <person name="Liu H."/>
            <person name="Chen W."/>
            <person name="Huang K."/>
            <person name="Liu W."/>
            <person name="Gao X."/>
        </authorList>
    </citation>
    <scope>NUCLEOTIDE SEQUENCE [LARGE SCALE GENOMIC DNA]</scope>
    <source>
        <strain evidence="10">SH9</strain>
    </source>
</reference>
<keyword evidence="2 7" id="KW-0813">Transport</keyword>
<feature type="transmembrane region" description="Helical" evidence="7">
    <location>
        <begin position="166"/>
        <end position="183"/>
    </location>
</feature>
<evidence type="ECO:0000256" key="5">
    <source>
        <dbReference type="ARBA" id="ARBA00022989"/>
    </source>
</evidence>
<evidence type="ECO:0000256" key="2">
    <source>
        <dbReference type="ARBA" id="ARBA00022448"/>
    </source>
</evidence>